<proteinExistence type="inferred from homology"/>
<keyword evidence="4 7" id="KW-1133">Transmembrane helix</keyword>
<dbReference type="RefSeq" id="WP_089835479.1">
    <property type="nucleotide sequence ID" value="NZ_FOZL01000001.1"/>
</dbReference>
<feature type="domain" description="MacB-like periplasmic core" evidence="9">
    <location>
        <begin position="517"/>
        <end position="623"/>
    </location>
</feature>
<dbReference type="OrthoDB" id="9770036at2"/>
<comment type="similarity">
    <text evidence="6">Belongs to the ABC-4 integral membrane protein family.</text>
</comment>
<reference evidence="10 11" key="1">
    <citation type="submission" date="2016-10" db="EMBL/GenBank/DDBJ databases">
        <authorList>
            <person name="de Groot N.N."/>
        </authorList>
    </citation>
    <scope>NUCLEOTIDE SEQUENCE [LARGE SCALE GENOMIC DNA]</scope>
    <source>
        <strain evidence="10 11">DSM 21001</strain>
    </source>
</reference>
<evidence type="ECO:0000256" key="3">
    <source>
        <dbReference type="ARBA" id="ARBA00022692"/>
    </source>
</evidence>
<dbReference type="Pfam" id="PF02687">
    <property type="entry name" value="FtsX"/>
    <property type="match status" value="2"/>
</dbReference>
<dbReference type="STRING" id="474950.SAMN05421771_0021"/>
<evidence type="ECO:0000256" key="6">
    <source>
        <dbReference type="ARBA" id="ARBA00038076"/>
    </source>
</evidence>
<sequence>MSSLLRNLRYSVRMLWKSPGLTLTVLLTLALGIGANTAIFTVDYATLLAPMPYPQPEQLVVVWSKIKTYHNGISAGDYTDWKNQAHSFSTLSAFTGASFNIASKEEPENIDGREVTVGYYNMMGRPFFLGRDFLPEEGVAGKDHVVILTHKLWAHLGGDSKILGTAMRLNGEPYTVVGVLPPGLDDRSDEQLAVPLVFKPEQLNHDFHWLLSIGRLKPGVTIQQAQADMDAVTANIAKAYPKSNQGWGSFVEPLKNDFLPSERKQTLWLLLGAVAFILLIACVNVANLLLARGMARQKELAVRSALGASRRTIFVQLLTESLLLALTGGLLGVGAGYAMLRALIAIMPKGTLPSEADLQLNLPILGFTLVATTLAGVLFGSAPAWYASRIDPGEALKEGGRTGTAAGRHRLRQSLVVGEFALALALLSGAGLAIHSFLNLLKVDLGMNTDHVLTFFLNVPDSRPKDPEKITAYYHQMLASIDSVPGVTATAASTGLPLYGAGFGMPFTIVGKPAFNDPSLRPNTEYGMVTPGFFKTFGVKITSGRAISDQDTTNSVKVAVVNEDFVKKYLKDADPLQTRISVEELIPGVTKLGPPQEWQIVGVYHTVKARDSKDGRPEMRIPFFQIPWPGAGIGVRTAGDPAAMVKSIAAAVHRVDPEVAVAFPRTMDEIHDNVLSNDRFTLTLFVCFAVVALLLAALGVYGVMSFSVAQRKHEIALRMALGSRRSGVVALIVREGLTLAGIGLGLGLVGAYFVGRSMQTTLYGVGKLDLSVFASVAALLLTSAVIACVVPARRAASVQPMQALRSE</sequence>
<feature type="transmembrane region" description="Helical" evidence="7">
    <location>
        <begin position="267"/>
        <end position="291"/>
    </location>
</feature>
<organism evidence="10 11">
    <name type="scientific">Granulicella pectinivorans</name>
    <dbReference type="NCBI Taxonomy" id="474950"/>
    <lineage>
        <taxon>Bacteria</taxon>
        <taxon>Pseudomonadati</taxon>
        <taxon>Acidobacteriota</taxon>
        <taxon>Terriglobia</taxon>
        <taxon>Terriglobales</taxon>
        <taxon>Acidobacteriaceae</taxon>
        <taxon>Granulicella</taxon>
    </lineage>
</organism>
<feature type="domain" description="ABC3 transporter permease C-terminal" evidence="8">
    <location>
        <begin position="273"/>
        <end position="391"/>
    </location>
</feature>
<evidence type="ECO:0000256" key="1">
    <source>
        <dbReference type="ARBA" id="ARBA00004651"/>
    </source>
</evidence>
<dbReference type="InterPro" id="IPR050250">
    <property type="entry name" value="Macrolide_Exporter_MacB"/>
</dbReference>
<keyword evidence="5 7" id="KW-0472">Membrane</keyword>
<keyword evidence="11" id="KW-1185">Reference proteome</keyword>
<protein>
    <submittedName>
        <fullName evidence="10">Putative ABC transport system permease protein</fullName>
    </submittedName>
</protein>
<evidence type="ECO:0000256" key="4">
    <source>
        <dbReference type="ARBA" id="ARBA00022989"/>
    </source>
</evidence>
<dbReference type="EMBL" id="FOZL01000001">
    <property type="protein sequence ID" value="SFR96654.1"/>
    <property type="molecule type" value="Genomic_DNA"/>
</dbReference>
<evidence type="ECO:0000256" key="5">
    <source>
        <dbReference type="ARBA" id="ARBA00023136"/>
    </source>
</evidence>
<dbReference type="Pfam" id="PF12704">
    <property type="entry name" value="MacB_PCD"/>
    <property type="match status" value="2"/>
</dbReference>
<keyword evidence="3 7" id="KW-0812">Transmembrane</keyword>
<comment type="subcellular location">
    <subcellularLocation>
        <location evidence="1">Cell membrane</location>
        <topology evidence="1">Multi-pass membrane protein</topology>
    </subcellularLocation>
</comment>
<dbReference type="GO" id="GO:0005886">
    <property type="term" value="C:plasma membrane"/>
    <property type="evidence" value="ECO:0007669"/>
    <property type="project" value="UniProtKB-SubCell"/>
</dbReference>
<gene>
    <name evidence="10" type="ORF">SAMN05421771_0021</name>
</gene>
<evidence type="ECO:0000259" key="9">
    <source>
        <dbReference type="Pfam" id="PF12704"/>
    </source>
</evidence>
<dbReference type="Proteomes" id="UP000199024">
    <property type="component" value="Unassembled WGS sequence"/>
</dbReference>
<feature type="domain" description="ABC3 transporter permease C-terminal" evidence="8">
    <location>
        <begin position="687"/>
        <end position="800"/>
    </location>
</feature>
<accession>A0A1I6KZM8</accession>
<dbReference type="PANTHER" id="PTHR30572">
    <property type="entry name" value="MEMBRANE COMPONENT OF TRANSPORTER-RELATED"/>
    <property type="match status" value="1"/>
</dbReference>
<feature type="transmembrane region" description="Helical" evidence="7">
    <location>
        <begin position="312"/>
        <end position="340"/>
    </location>
</feature>
<dbReference type="GO" id="GO:0022857">
    <property type="term" value="F:transmembrane transporter activity"/>
    <property type="evidence" value="ECO:0007669"/>
    <property type="project" value="TreeGrafter"/>
</dbReference>
<keyword evidence="2" id="KW-1003">Cell membrane</keyword>
<feature type="transmembrane region" description="Helical" evidence="7">
    <location>
        <begin position="772"/>
        <end position="792"/>
    </location>
</feature>
<dbReference type="InterPro" id="IPR017800">
    <property type="entry name" value="ADOP"/>
</dbReference>
<evidence type="ECO:0000256" key="2">
    <source>
        <dbReference type="ARBA" id="ARBA00022475"/>
    </source>
</evidence>
<dbReference type="AlphaFoldDB" id="A0A1I6KZM8"/>
<feature type="transmembrane region" description="Helical" evidence="7">
    <location>
        <begin position="727"/>
        <end position="752"/>
    </location>
</feature>
<feature type="transmembrane region" description="Helical" evidence="7">
    <location>
        <begin position="415"/>
        <end position="438"/>
    </location>
</feature>
<dbReference type="InterPro" id="IPR003838">
    <property type="entry name" value="ABC3_permease_C"/>
</dbReference>
<evidence type="ECO:0000259" key="8">
    <source>
        <dbReference type="Pfam" id="PF02687"/>
    </source>
</evidence>
<evidence type="ECO:0000313" key="11">
    <source>
        <dbReference type="Proteomes" id="UP000199024"/>
    </source>
</evidence>
<dbReference type="InterPro" id="IPR025857">
    <property type="entry name" value="MacB_PCD"/>
</dbReference>
<dbReference type="PANTHER" id="PTHR30572:SF4">
    <property type="entry name" value="ABC TRANSPORTER PERMEASE YTRF"/>
    <property type="match status" value="1"/>
</dbReference>
<feature type="domain" description="MacB-like periplasmic core" evidence="9">
    <location>
        <begin position="22"/>
        <end position="231"/>
    </location>
</feature>
<evidence type="ECO:0000313" key="10">
    <source>
        <dbReference type="EMBL" id="SFR96654.1"/>
    </source>
</evidence>
<dbReference type="NCBIfam" id="TIGR03434">
    <property type="entry name" value="ADOP"/>
    <property type="match status" value="1"/>
</dbReference>
<name>A0A1I6KZM8_9BACT</name>
<feature type="transmembrane region" description="Helical" evidence="7">
    <location>
        <begin position="360"/>
        <end position="379"/>
    </location>
</feature>
<evidence type="ECO:0000256" key="7">
    <source>
        <dbReference type="SAM" id="Phobius"/>
    </source>
</evidence>
<feature type="transmembrane region" description="Helical" evidence="7">
    <location>
        <begin position="682"/>
        <end position="706"/>
    </location>
</feature>